<comment type="subcellular location">
    <subcellularLocation>
        <location evidence="9">Cell membrane</location>
    </subcellularLocation>
</comment>
<evidence type="ECO:0000256" key="5">
    <source>
        <dbReference type="ARBA" id="ARBA00022679"/>
    </source>
</evidence>
<comment type="catalytic activity">
    <reaction evidence="7 9">
        <text>lipid IVA (E. coli) + CMP-3-deoxy-beta-D-manno-octulosonate = alpha-Kdo-(2-&gt;6)-lipid IVA (E. coli) + CMP + H(+)</text>
        <dbReference type="Rhea" id="RHEA:28066"/>
        <dbReference type="ChEBI" id="CHEBI:15378"/>
        <dbReference type="ChEBI" id="CHEBI:58603"/>
        <dbReference type="ChEBI" id="CHEBI:60364"/>
        <dbReference type="ChEBI" id="CHEBI:60377"/>
        <dbReference type="ChEBI" id="CHEBI:85987"/>
        <dbReference type="EC" id="2.4.99.12"/>
    </reaction>
</comment>
<dbReference type="Gene3D" id="3.40.50.11720">
    <property type="entry name" value="3-Deoxy-D-manno-octulosonic-acid transferase, N-terminal domain"/>
    <property type="match status" value="1"/>
</dbReference>
<dbReference type="Pfam" id="PF04413">
    <property type="entry name" value="Glycos_transf_N"/>
    <property type="match status" value="1"/>
</dbReference>
<organism evidence="11 12">
    <name type="scientific">Rhodobacter maris</name>
    <dbReference type="NCBI Taxonomy" id="446682"/>
    <lineage>
        <taxon>Bacteria</taxon>
        <taxon>Pseudomonadati</taxon>
        <taxon>Pseudomonadota</taxon>
        <taxon>Alphaproteobacteria</taxon>
        <taxon>Rhodobacterales</taxon>
        <taxon>Rhodobacter group</taxon>
        <taxon>Rhodobacter</taxon>
    </lineage>
</organism>
<evidence type="ECO:0000256" key="6">
    <source>
        <dbReference type="ARBA" id="ARBA00031445"/>
    </source>
</evidence>
<keyword evidence="9" id="KW-0448">Lipopolysaccharide biosynthesis</keyword>
<reference evidence="12" key="1">
    <citation type="submission" date="2017-08" db="EMBL/GenBank/DDBJ databases">
        <authorList>
            <person name="Varghese N."/>
            <person name="Submissions S."/>
        </authorList>
    </citation>
    <scope>NUCLEOTIDE SEQUENCE [LARGE SCALE GENOMIC DNA]</scope>
    <source>
        <strain evidence="12">JA276</strain>
    </source>
</reference>
<name>A0A285RZH4_9RHOB</name>
<comment type="pathway">
    <text evidence="2 9">Bacterial outer membrane biogenesis; LPS core biosynthesis.</text>
</comment>
<accession>A0A285RZH4</accession>
<dbReference type="GO" id="GO:0005886">
    <property type="term" value="C:plasma membrane"/>
    <property type="evidence" value="ECO:0007669"/>
    <property type="project" value="UniProtKB-SubCell"/>
</dbReference>
<proteinExistence type="inferred from homology"/>
<evidence type="ECO:0000256" key="8">
    <source>
        <dbReference type="PIRSR" id="PIRSR639901-1"/>
    </source>
</evidence>
<dbReference type="UniPathway" id="UPA00958"/>
<feature type="active site" description="Proton acceptor" evidence="8">
    <location>
        <position position="64"/>
    </location>
</feature>
<evidence type="ECO:0000256" key="4">
    <source>
        <dbReference type="ARBA" id="ARBA00019077"/>
    </source>
</evidence>
<dbReference type="Proteomes" id="UP000219111">
    <property type="component" value="Unassembled WGS sequence"/>
</dbReference>
<comment type="function">
    <text evidence="1 9">Involved in lipopolysaccharide (LPS) biosynthesis. Catalyzes the transfer of 3-deoxy-D-manno-octulosonate (Kdo) residue(s) from CMP-Kdo to lipid IV(A), the tetraacyldisaccharide-1,4'-bisphosphate precursor of lipid A.</text>
</comment>
<keyword evidence="5 9" id="KW-0808">Transferase</keyword>
<keyword evidence="9" id="KW-0812">Transmembrane</keyword>
<dbReference type="PANTHER" id="PTHR42755">
    <property type="entry name" value="3-DEOXY-MANNO-OCTULOSONATE CYTIDYLYLTRANSFERASE"/>
    <property type="match status" value="1"/>
</dbReference>
<dbReference type="InterPro" id="IPR039901">
    <property type="entry name" value="Kdotransferase"/>
</dbReference>
<feature type="transmembrane region" description="Helical" evidence="9">
    <location>
        <begin position="6"/>
        <end position="26"/>
    </location>
</feature>
<evidence type="ECO:0000256" key="3">
    <source>
        <dbReference type="ARBA" id="ARBA00012621"/>
    </source>
</evidence>
<keyword evidence="12" id="KW-1185">Reference proteome</keyword>
<dbReference type="EC" id="2.4.99.12" evidence="3 9"/>
<sequence length="441" mass="48938">MIIRIFLVFYRLAWIGLLPLVLIYLWRRGQRDREYRQHLAERFGFYRHRGSQGAIWLHAVSLGETRSATGLIRAMLARGDQVLLTHFTPAGRRESARLFAPEIATGQLQVVWVPLDMAWCYRRFFKAFRPRIGLALEAEIWPAMVFAARSAGIGLYLCNAQYATRSFERDCRGLRLRLRVAQGLAGALVKSAIHAQRFTAIGLRDVAVTGELRFDQPVPANLLQAARTFRAQIAPARGVVTIASGVEGEERLFLELILRQRDAARTSKRPPPLFIYVPRAPERFDAVAEALETAGIKVVRRSEVLDKTLQAQGDFGETEVLLGDSLGEMFFYLALADRVVVGGGFTPKGAHNVIEPLMLGKPVLVGPIVWTIEYPFVEAELAGIACSVPDPAALFAALSAPQQVPQEQIEAFLMDHAGASGRTLAEIDRILTSRARDAAKI</sequence>
<dbReference type="Gene3D" id="3.40.50.2000">
    <property type="entry name" value="Glycogen Phosphorylase B"/>
    <property type="match status" value="1"/>
</dbReference>
<dbReference type="OrthoDB" id="9789797at2"/>
<evidence type="ECO:0000313" key="11">
    <source>
        <dbReference type="EMBL" id="SOB99990.1"/>
    </source>
</evidence>
<dbReference type="GO" id="GO:0009245">
    <property type="term" value="P:lipid A biosynthetic process"/>
    <property type="evidence" value="ECO:0007669"/>
    <property type="project" value="TreeGrafter"/>
</dbReference>
<dbReference type="InterPro" id="IPR038107">
    <property type="entry name" value="Glycos_transf_N_sf"/>
</dbReference>
<dbReference type="PANTHER" id="PTHR42755:SF1">
    <property type="entry name" value="3-DEOXY-D-MANNO-OCTULOSONIC ACID TRANSFERASE, MITOCHONDRIAL-RELATED"/>
    <property type="match status" value="1"/>
</dbReference>
<evidence type="ECO:0000313" key="12">
    <source>
        <dbReference type="Proteomes" id="UP000219111"/>
    </source>
</evidence>
<keyword evidence="9" id="KW-1003">Cell membrane</keyword>
<dbReference type="RefSeq" id="WP_097069136.1">
    <property type="nucleotide sequence ID" value="NZ_OBMT01000002.1"/>
</dbReference>
<dbReference type="InterPro" id="IPR007507">
    <property type="entry name" value="Glycos_transf_N"/>
</dbReference>
<protein>
    <recommendedName>
        <fullName evidence="4 9">3-deoxy-D-manno-octulosonic acid transferase</fullName>
        <shortName evidence="9">Kdo transferase</shortName>
        <ecNumber evidence="3 9">2.4.99.12</ecNumber>
    </recommendedName>
    <alternativeName>
        <fullName evidence="6 9">Lipid IV(A) 3-deoxy-D-manno-octulosonic acid transferase</fullName>
    </alternativeName>
</protein>
<evidence type="ECO:0000259" key="10">
    <source>
        <dbReference type="Pfam" id="PF04413"/>
    </source>
</evidence>
<feature type="domain" description="3-deoxy-D-manno-octulosonic-acid transferase N-terminal" evidence="10">
    <location>
        <begin position="38"/>
        <end position="216"/>
    </location>
</feature>
<evidence type="ECO:0000256" key="2">
    <source>
        <dbReference type="ARBA" id="ARBA00004713"/>
    </source>
</evidence>
<evidence type="ECO:0000256" key="7">
    <source>
        <dbReference type="ARBA" id="ARBA00049183"/>
    </source>
</evidence>
<comment type="similarity">
    <text evidence="9">Belongs to the glycosyltransferase group 1 family.</text>
</comment>
<dbReference type="EMBL" id="OBMT01000002">
    <property type="protein sequence ID" value="SOB99990.1"/>
    <property type="molecule type" value="Genomic_DNA"/>
</dbReference>
<evidence type="ECO:0000256" key="9">
    <source>
        <dbReference type="RuleBase" id="RU365103"/>
    </source>
</evidence>
<dbReference type="GO" id="GO:0009244">
    <property type="term" value="P:lipopolysaccharide core region biosynthetic process"/>
    <property type="evidence" value="ECO:0007669"/>
    <property type="project" value="UniProtKB-UniRule"/>
</dbReference>
<keyword evidence="9" id="KW-1133">Transmembrane helix</keyword>
<gene>
    <name evidence="11" type="ORF">SAMN05877831_102268</name>
</gene>
<keyword evidence="9" id="KW-0472">Membrane</keyword>
<evidence type="ECO:0000256" key="1">
    <source>
        <dbReference type="ARBA" id="ARBA00003394"/>
    </source>
</evidence>
<dbReference type="AlphaFoldDB" id="A0A285RZH4"/>
<dbReference type="GO" id="GO:0043842">
    <property type="term" value="F:Kdo transferase activity"/>
    <property type="evidence" value="ECO:0007669"/>
    <property type="project" value="UniProtKB-EC"/>
</dbReference>